<reference evidence="1" key="2">
    <citation type="journal article" date="2022" name="New Phytol.">
        <title>Evolutionary transition to the ectomycorrhizal habit in the genomes of a hyperdiverse lineage of mushroom-forming fungi.</title>
        <authorList>
            <person name="Looney B."/>
            <person name="Miyauchi S."/>
            <person name="Morin E."/>
            <person name="Drula E."/>
            <person name="Courty P.E."/>
            <person name="Kohler A."/>
            <person name="Kuo A."/>
            <person name="LaButti K."/>
            <person name="Pangilinan J."/>
            <person name="Lipzen A."/>
            <person name="Riley R."/>
            <person name="Andreopoulos W."/>
            <person name="He G."/>
            <person name="Johnson J."/>
            <person name="Nolan M."/>
            <person name="Tritt A."/>
            <person name="Barry K.W."/>
            <person name="Grigoriev I.V."/>
            <person name="Nagy L.G."/>
            <person name="Hibbett D."/>
            <person name="Henrissat B."/>
            <person name="Matheny P.B."/>
            <person name="Labbe J."/>
            <person name="Martin F.M."/>
        </authorList>
    </citation>
    <scope>NUCLEOTIDE SEQUENCE</scope>
    <source>
        <strain evidence="1">FP105234-sp</strain>
    </source>
</reference>
<evidence type="ECO:0000313" key="1">
    <source>
        <dbReference type="EMBL" id="KAI0039321.1"/>
    </source>
</evidence>
<proteinExistence type="predicted"/>
<gene>
    <name evidence="1" type="ORF">FA95DRAFT_1577663</name>
</gene>
<organism evidence="1 2">
    <name type="scientific">Auriscalpium vulgare</name>
    <dbReference type="NCBI Taxonomy" id="40419"/>
    <lineage>
        <taxon>Eukaryota</taxon>
        <taxon>Fungi</taxon>
        <taxon>Dikarya</taxon>
        <taxon>Basidiomycota</taxon>
        <taxon>Agaricomycotina</taxon>
        <taxon>Agaricomycetes</taxon>
        <taxon>Russulales</taxon>
        <taxon>Auriscalpiaceae</taxon>
        <taxon>Auriscalpium</taxon>
    </lineage>
</organism>
<sequence>MFGEVQGTVDTSGVGQTLSIAHSSIGLFGVESNNFMPNMAKSVKRETRRRLQIEAMKMSCEQIRLSVAATQHCIKQRDHSIMDAYWAPCGSPVSQISPSPNQAGLNRRGPDEEHSGGPRYADDAVHTKTYKIYATDDTTPRLLRKCRAQETGHNPPVGTTCSKQKPTEQRRVTTKTGPKGEKWGKASDLGAREHGVVRDVTTNRAASSPGRHSKVTGRMRVRAMRQAMNNVTVQADLQPRARATHGGRSVPRVVASHTGSIAAGALHSDIVKRAGRREPQQVTLGHRTLLRVPRAIRTSLRNKWSPGRRGAVIATAAIRNQNKLGRDRRRTVRRIAGVGKLLDGPSRCSGSDASHLDTVGNQGRKEMRGRRRDEPLRVSLAIRQPLQTPGHALHTSPGHRGAVVAVLPSGRHRKPREESKKSQESKNSTIRWYVRNVRYNVTADVSSLAMRERKESLHSTVGTYISPQQINSGANPGQPGAQTALSGKKCDLEKHSPTGHNLVSEAGIERNRTSTPALEFNICVTGERELDLMHYIPADALRAKRVKNRELRRTRARVIAVGRETRHASSTVRLRRGCTGTATAGVKVGPCTKARDHAASEGAEDTSFPYAAVEAAAHAISSAKGAGETVRRSDVDEGGTESGARIAATDEQREGRGCYSLKRREKREERGHGLFSEIRGSQIDKRNEWEISEISESAKARKRKARRKKKSPLRGGHERTRAIQERTRHFAWTMVLQWCAGQQGGNVMGLRPGEPSAKP</sequence>
<accession>A0ACB8R6S0</accession>
<reference evidence="1" key="1">
    <citation type="submission" date="2021-02" db="EMBL/GenBank/DDBJ databases">
        <authorList>
            <consortium name="DOE Joint Genome Institute"/>
            <person name="Ahrendt S."/>
            <person name="Looney B.P."/>
            <person name="Miyauchi S."/>
            <person name="Morin E."/>
            <person name="Drula E."/>
            <person name="Courty P.E."/>
            <person name="Chicoki N."/>
            <person name="Fauchery L."/>
            <person name="Kohler A."/>
            <person name="Kuo A."/>
            <person name="Labutti K."/>
            <person name="Pangilinan J."/>
            <person name="Lipzen A."/>
            <person name="Riley R."/>
            <person name="Andreopoulos W."/>
            <person name="He G."/>
            <person name="Johnson J."/>
            <person name="Barry K.W."/>
            <person name="Grigoriev I.V."/>
            <person name="Nagy L."/>
            <person name="Hibbett D."/>
            <person name="Henrissat B."/>
            <person name="Matheny P.B."/>
            <person name="Labbe J."/>
            <person name="Martin F."/>
        </authorList>
    </citation>
    <scope>NUCLEOTIDE SEQUENCE</scope>
    <source>
        <strain evidence="1">FP105234-sp</strain>
    </source>
</reference>
<keyword evidence="2" id="KW-1185">Reference proteome</keyword>
<evidence type="ECO:0000313" key="2">
    <source>
        <dbReference type="Proteomes" id="UP000814033"/>
    </source>
</evidence>
<dbReference type="EMBL" id="MU276320">
    <property type="protein sequence ID" value="KAI0039321.1"/>
    <property type="molecule type" value="Genomic_DNA"/>
</dbReference>
<dbReference type="Proteomes" id="UP000814033">
    <property type="component" value="Unassembled WGS sequence"/>
</dbReference>
<comment type="caution">
    <text evidence="1">The sequence shown here is derived from an EMBL/GenBank/DDBJ whole genome shotgun (WGS) entry which is preliminary data.</text>
</comment>
<protein>
    <submittedName>
        <fullName evidence="1">Uncharacterized protein</fullName>
    </submittedName>
</protein>
<name>A0ACB8R6S0_9AGAM</name>